<dbReference type="PANTHER" id="PTHR38465">
    <property type="entry name" value="HTH-TYPE TRANSCRIPTIONAL REGULATOR MJ1563-RELATED"/>
    <property type="match status" value="1"/>
</dbReference>
<organism evidence="5 6">
    <name type="scientific">Agrococcus jejuensis</name>
    <dbReference type="NCBI Taxonomy" id="399736"/>
    <lineage>
        <taxon>Bacteria</taxon>
        <taxon>Bacillati</taxon>
        <taxon>Actinomycetota</taxon>
        <taxon>Actinomycetes</taxon>
        <taxon>Micrococcales</taxon>
        <taxon>Microbacteriaceae</taxon>
        <taxon>Agrococcus</taxon>
    </lineage>
</organism>
<keyword evidence="1" id="KW-0805">Transcription regulation</keyword>
<evidence type="ECO:0000256" key="3">
    <source>
        <dbReference type="ARBA" id="ARBA00023163"/>
    </source>
</evidence>
<evidence type="ECO:0000313" key="5">
    <source>
        <dbReference type="EMBL" id="SDH58735.1"/>
    </source>
</evidence>
<evidence type="ECO:0008006" key="7">
    <source>
        <dbReference type="Google" id="ProtNLM"/>
    </source>
</evidence>
<dbReference type="OrthoDB" id="67158at2"/>
<dbReference type="InterPro" id="IPR036390">
    <property type="entry name" value="WH_DNA-bd_sf"/>
</dbReference>
<keyword evidence="2" id="KW-0238">DNA-binding</keyword>
<dbReference type="EMBL" id="LT629695">
    <property type="protein sequence ID" value="SDH58735.1"/>
    <property type="molecule type" value="Genomic_DNA"/>
</dbReference>
<dbReference type="SUPFAM" id="SSF46785">
    <property type="entry name" value="Winged helix' DNA-binding domain"/>
    <property type="match status" value="1"/>
</dbReference>
<evidence type="ECO:0000256" key="2">
    <source>
        <dbReference type="ARBA" id="ARBA00023125"/>
    </source>
</evidence>
<feature type="region of interest" description="Disordered" evidence="4">
    <location>
        <begin position="1"/>
        <end position="24"/>
    </location>
</feature>
<name>A0A1G8DMD5_9MICO</name>
<dbReference type="Proteomes" id="UP000198822">
    <property type="component" value="Chromosome I"/>
</dbReference>
<protein>
    <recommendedName>
        <fullName evidence="7">DNA-binding transcriptional regulator GbsR, MarR family</fullName>
    </recommendedName>
</protein>
<keyword evidence="3" id="KW-0804">Transcription</keyword>
<dbReference type="InterPro" id="IPR036388">
    <property type="entry name" value="WH-like_DNA-bd_sf"/>
</dbReference>
<dbReference type="AlphaFoldDB" id="A0A1G8DMD5"/>
<reference evidence="6" key="1">
    <citation type="submission" date="2016-10" db="EMBL/GenBank/DDBJ databases">
        <authorList>
            <person name="Varghese N."/>
            <person name="Submissions S."/>
        </authorList>
    </citation>
    <scope>NUCLEOTIDE SEQUENCE [LARGE SCALE GENOMIC DNA]</scope>
    <source>
        <strain evidence="6">DSM 22002</strain>
    </source>
</reference>
<gene>
    <name evidence="5" type="ORF">SAMN04489720_1697</name>
</gene>
<evidence type="ECO:0000256" key="4">
    <source>
        <dbReference type="SAM" id="MobiDB-lite"/>
    </source>
</evidence>
<dbReference type="STRING" id="399736.SAMN04489720_1697"/>
<sequence length="192" mass="21125">MTDDAAAAASAPSASAEASLDQRDLMPTELDEATRAFIEDFAYAWGTAGNPRMDGRVLGLLLVVDAPYLSSARIADLLRASAGAVSMSTRSLMNVGFLKPVSLPGDRNHYFRAEDDVWGGFLAGEREYLRRIESTIAYGLDVVPEGATGPRTRLENAQRYMSWLAGYHAKMLADWQRFRDEVDAEASQEEQR</sequence>
<dbReference type="InterPro" id="IPR052362">
    <property type="entry name" value="HTH-GbsR_regulator"/>
</dbReference>
<evidence type="ECO:0000256" key="1">
    <source>
        <dbReference type="ARBA" id="ARBA00023015"/>
    </source>
</evidence>
<accession>A0A1G8DMD5</accession>
<evidence type="ECO:0000313" key="6">
    <source>
        <dbReference type="Proteomes" id="UP000198822"/>
    </source>
</evidence>
<keyword evidence="6" id="KW-1185">Reference proteome</keyword>
<dbReference type="Gene3D" id="1.10.10.10">
    <property type="entry name" value="Winged helix-like DNA-binding domain superfamily/Winged helix DNA-binding domain"/>
    <property type="match status" value="1"/>
</dbReference>
<dbReference type="GO" id="GO:0003677">
    <property type="term" value="F:DNA binding"/>
    <property type="evidence" value="ECO:0007669"/>
    <property type="project" value="UniProtKB-KW"/>
</dbReference>
<dbReference type="PANTHER" id="PTHR38465:SF1">
    <property type="entry name" value="HTH-TYPE TRANSCRIPTIONAL REGULATOR MJ1563-RELATED"/>
    <property type="match status" value="1"/>
</dbReference>
<proteinExistence type="predicted"/>
<dbReference type="RefSeq" id="WP_092504165.1">
    <property type="nucleotide sequence ID" value="NZ_LT629695.1"/>
</dbReference>
<feature type="compositionally biased region" description="Low complexity" evidence="4">
    <location>
        <begin position="1"/>
        <end position="19"/>
    </location>
</feature>